<evidence type="ECO:0000256" key="6">
    <source>
        <dbReference type="ARBA" id="ARBA00022552"/>
    </source>
</evidence>
<proteinExistence type="inferred from homology"/>
<organism evidence="18 19">
    <name type="scientific">Coccomyxa viridis</name>
    <dbReference type="NCBI Taxonomy" id="1274662"/>
    <lineage>
        <taxon>Eukaryota</taxon>
        <taxon>Viridiplantae</taxon>
        <taxon>Chlorophyta</taxon>
        <taxon>core chlorophytes</taxon>
        <taxon>Trebouxiophyceae</taxon>
        <taxon>Trebouxiophyceae incertae sedis</taxon>
        <taxon>Coccomyxaceae</taxon>
        <taxon>Coccomyxa</taxon>
    </lineage>
</organism>
<keyword evidence="10" id="KW-0269">Exonuclease</keyword>
<gene>
    <name evidence="18" type="ORF">CVIRNUC_010015</name>
</gene>
<evidence type="ECO:0000256" key="14">
    <source>
        <dbReference type="RuleBase" id="RU003901"/>
    </source>
</evidence>
<evidence type="ECO:0000256" key="12">
    <source>
        <dbReference type="ARBA" id="ARBA00022884"/>
    </source>
</evidence>
<evidence type="ECO:0000256" key="15">
    <source>
        <dbReference type="SAM" id="MobiDB-lite"/>
    </source>
</evidence>
<dbReference type="GO" id="GO:0016075">
    <property type="term" value="P:rRNA catabolic process"/>
    <property type="evidence" value="ECO:0007669"/>
    <property type="project" value="TreeGrafter"/>
</dbReference>
<dbReference type="InterPro" id="IPR012340">
    <property type="entry name" value="NA-bd_OB-fold"/>
</dbReference>
<evidence type="ECO:0000256" key="11">
    <source>
        <dbReference type="ARBA" id="ARBA00022842"/>
    </source>
</evidence>
<evidence type="ECO:0000313" key="19">
    <source>
        <dbReference type="Proteomes" id="UP001314263"/>
    </source>
</evidence>
<dbReference type="Pfam" id="PF17849">
    <property type="entry name" value="OB_Dis3"/>
    <property type="match status" value="1"/>
</dbReference>
<dbReference type="InterPro" id="IPR041505">
    <property type="entry name" value="Dis3_CSD2"/>
</dbReference>
<keyword evidence="6" id="KW-0698">rRNA processing</keyword>
<evidence type="ECO:0000259" key="16">
    <source>
        <dbReference type="SMART" id="SM00670"/>
    </source>
</evidence>
<dbReference type="InterPro" id="IPR033771">
    <property type="entry name" value="Rrp44_CSD1"/>
</dbReference>
<dbReference type="FunFam" id="2.40.50.700:FF:000004">
    <property type="entry name" value="Exosome complex exonuclease RRP44 homolog A"/>
    <property type="match status" value="1"/>
</dbReference>
<sequence>MLQHKKFVKKTKKNKIVQVSREHYLRDDIWSGTSLDPESDLASNKLSATAKHYLVVDTNVALSQIDFLEHPAVDDVIIMSVVLEEVRHRNASVYQRLRALVDSPSKRFFVFVNEHHRETYIKADVNESPNDRNDRAIRVAAAWYMKRVPGMPIIVLTNDAENRRKALEMGINAMSVQAYARSLPDAPELADITAIDSNGRADMDVDGGGAPGRGQKRKRLYEDHRPMSSVAAGIKQGALHQGSLRVNRFNPYEGYVGSESVGQDILLAGRAAMNRALDGDIVAVELLPEEQWSSASTQLRKHDDAEAPAEEHTESREDTDLEREAGGASLAAQVAPGEHYEDSAGSGEKRPTGRVVGIIRRNWRTRGYSGSLQPDRLGRPAKQGPSNVLFCPVERRYPFIRIQTRQADTLADKRIVVAIDSWEADSAYPSGHYVRTLGTIGDRDTETEVLLLENDINTSPFSPAVHACVPPLPWSVMQADISNPNREDLRHLPICSVDPPGCKDIDDALHIRPLPGGALELGVHIADVTHFLAPGTAMDAEAASRATTTYLVQRRIDMLPKPLTEDICSLRADVERLAFSVLWEITEDARVISVRFTKSVIKSRAALTYAEAQSRIDDKRLQDELSVNLRRMNAIAKVLRRQRAERGALQLASPEVKFEIDTETHDPLDVGMYQVREANQMVEEMMLLANVTVAEHVLSRFAGCTLLRRHEVPPPRQFEPLLKAASAAGFSIDISSSKALAQSLDLAERSDDAYFNKLVRIMATRCMTQAAYFGSGEVSPAEYYHYGLAAPLYTHFTSPIRRYADVVVHRLLAATLSLTRLPEDAKDGDRLHVLAGNLNLRHRNAQMAGRASVELHTLIFFKDQEVIADARVTRVRANGLVVFVPKYGIEGPVYLTEKAKHDSMQGIGKAAPAASSGNQTFQLEGDQQAIASADGGLRIRVFDKAAVRISVVEGTGHRRQLLLQLVDRAELPHAELASI</sequence>
<dbReference type="PANTHER" id="PTHR23355">
    <property type="entry name" value="RIBONUCLEASE"/>
    <property type="match status" value="1"/>
</dbReference>
<keyword evidence="11" id="KW-0460">Magnesium</keyword>
<evidence type="ECO:0000256" key="3">
    <source>
        <dbReference type="ARBA" id="ARBA00004496"/>
    </source>
</evidence>
<dbReference type="InterPro" id="IPR002716">
    <property type="entry name" value="PIN_dom"/>
</dbReference>
<dbReference type="Gene3D" id="2.40.50.700">
    <property type="match status" value="1"/>
</dbReference>
<dbReference type="GO" id="GO:0000177">
    <property type="term" value="C:cytoplasmic exosome (RNase complex)"/>
    <property type="evidence" value="ECO:0007669"/>
    <property type="project" value="TreeGrafter"/>
</dbReference>
<evidence type="ECO:0000256" key="8">
    <source>
        <dbReference type="ARBA" id="ARBA00022801"/>
    </source>
</evidence>
<evidence type="ECO:0000256" key="4">
    <source>
        <dbReference type="ARBA" id="ARBA00005785"/>
    </source>
</evidence>
<keyword evidence="13" id="KW-0539">Nucleus</keyword>
<dbReference type="InterPro" id="IPR022966">
    <property type="entry name" value="RNase_II/R_CS"/>
</dbReference>
<dbReference type="PROSITE" id="PS01175">
    <property type="entry name" value="RIBONUCLEASE_II"/>
    <property type="match status" value="1"/>
</dbReference>
<dbReference type="GO" id="GO:0019899">
    <property type="term" value="F:enzyme binding"/>
    <property type="evidence" value="ECO:0007669"/>
    <property type="project" value="UniProtKB-ARBA"/>
</dbReference>
<dbReference type="PANTHER" id="PTHR23355:SF35">
    <property type="entry name" value="EXOSOME COMPLEX EXONUCLEASE RRP44"/>
    <property type="match status" value="1"/>
</dbReference>
<evidence type="ECO:0000256" key="9">
    <source>
        <dbReference type="ARBA" id="ARBA00022835"/>
    </source>
</evidence>
<dbReference type="SMART" id="SM00670">
    <property type="entry name" value="PINc"/>
    <property type="match status" value="1"/>
</dbReference>
<dbReference type="GO" id="GO:0000176">
    <property type="term" value="C:nuclear exosome (RNase complex)"/>
    <property type="evidence" value="ECO:0007669"/>
    <property type="project" value="TreeGrafter"/>
</dbReference>
<keyword evidence="8" id="KW-0378">Hydrolase</keyword>
<feature type="domain" description="RNB" evidence="17">
    <location>
        <begin position="486"/>
        <end position="818"/>
    </location>
</feature>
<dbReference type="Gene3D" id="3.40.50.1010">
    <property type="entry name" value="5'-nuclease"/>
    <property type="match status" value="1"/>
</dbReference>
<dbReference type="InterPro" id="IPR050180">
    <property type="entry name" value="RNR_Ribonuclease"/>
</dbReference>
<protein>
    <submittedName>
        <fullName evidence="18">Uncharacterized protein</fullName>
    </submittedName>
</protein>
<dbReference type="SUPFAM" id="SSF88723">
    <property type="entry name" value="PIN domain-like"/>
    <property type="match status" value="1"/>
</dbReference>
<dbReference type="GO" id="GO:0006364">
    <property type="term" value="P:rRNA processing"/>
    <property type="evidence" value="ECO:0007669"/>
    <property type="project" value="UniProtKB-KW"/>
</dbReference>
<comment type="subcellular location">
    <subcellularLocation>
        <location evidence="3">Cytoplasm</location>
    </subcellularLocation>
    <subcellularLocation>
        <location evidence="2">Nucleus</location>
    </subcellularLocation>
</comment>
<evidence type="ECO:0000256" key="1">
    <source>
        <dbReference type="ARBA" id="ARBA00001946"/>
    </source>
</evidence>
<dbReference type="Gene3D" id="2.40.50.140">
    <property type="entry name" value="Nucleic acid-binding proteins"/>
    <property type="match status" value="1"/>
</dbReference>
<evidence type="ECO:0000313" key="18">
    <source>
        <dbReference type="EMBL" id="CAK0786801.1"/>
    </source>
</evidence>
<dbReference type="Gene3D" id="2.40.50.690">
    <property type="match status" value="1"/>
</dbReference>
<evidence type="ECO:0000256" key="13">
    <source>
        <dbReference type="ARBA" id="ARBA00023242"/>
    </source>
</evidence>
<keyword evidence="12" id="KW-0694">RNA-binding</keyword>
<evidence type="ECO:0000259" key="17">
    <source>
        <dbReference type="SMART" id="SM00955"/>
    </source>
</evidence>
<feature type="region of interest" description="Disordered" evidence="15">
    <location>
        <begin position="295"/>
        <end position="351"/>
    </location>
</feature>
<dbReference type="SUPFAM" id="SSF50249">
    <property type="entry name" value="Nucleic acid-binding proteins"/>
    <property type="match status" value="3"/>
</dbReference>
<dbReference type="GO" id="GO:0003723">
    <property type="term" value="F:RNA binding"/>
    <property type="evidence" value="ECO:0007669"/>
    <property type="project" value="UniProtKB-KW"/>
</dbReference>
<comment type="similarity">
    <text evidence="4 14">Belongs to the RNR ribonuclease family.</text>
</comment>
<dbReference type="Pfam" id="PF13638">
    <property type="entry name" value="PIN_4"/>
    <property type="match status" value="1"/>
</dbReference>
<dbReference type="GO" id="GO:0000175">
    <property type="term" value="F:3'-5'-RNA exonuclease activity"/>
    <property type="evidence" value="ECO:0007669"/>
    <property type="project" value="TreeGrafter"/>
</dbReference>
<evidence type="ECO:0000256" key="2">
    <source>
        <dbReference type="ARBA" id="ARBA00004123"/>
    </source>
</evidence>
<feature type="compositionally biased region" description="Basic and acidic residues" evidence="15">
    <location>
        <begin position="300"/>
        <end position="325"/>
    </location>
</feature>
<dbReference type="EMBL" id="CAUYUE010000015">
    <property type="protein sequence ID" value="CAK0786801.1"/>
    <property type="molecule type" value="Genomic_DNA"/>
</dbReference>
<keyword evidence="5" id="KW-0963">Cytoplasm</keyword>
<comment type="caution">
    <text evidence="18">The sequence shown here is derived from an EMBL/GenBank/DDBJ whole genome shotgun (WGS) entry which is preliminary data.</text>
</comment>
<dbReference type="Proteomes" id="UP001314263">
    <property type="component" value="Unassembled WGS sequence"/>
</dbReference>
<reference evidence="18 19" key="1">
    <citation type="submission" date="2023-10" db="EMBL/GenBank/DDBJ databases">
        <authorList>
            <person name="Maclean D."/>
            <person name="Macfadyen A."/>
        </authorList>
    </citation>
    <scope>NUCLEOTIDE SEQUENCE [LARGE SCALE GENOMIC DNA]</scope>
</reference>
<evidence type="ECO:0000256" key="7">
    <source>
        <dbReference type="ARBA" id="ARBA00022722"/>
    </source>
</evidence>
<comment type="cofactor">
    <cofactor evidence="1">
        <name>Mg(2+)</name>
        <dbReference type="ChEBI" id="CHEBI:18420"/>
    </cofactor>
</comment>
<dbReference type="Pfam" id="PF17215">
    <property type="entry name" value="Rrp44_S1"/>
    <property type="match status" value="1"/>
</dbReference>
<accession>A0AAV1IJG6</accession>
<dbReference type="CDD" id="cd09862">
    <property type="entry name" value="PIN_Rrp44-like"/>
    <property type="match status" value="1"/>
</dbReference>
<keyword evidence="19" id="KW-1185">Reference proteome</keyword>
<evidence type="ECO:0000256" key="10">
    <source>
        <dbReference type="ARBA" id="ARBA00022839"/>
    </source>
</evidence>
<dbReference type="FunFam" id="3.40.50.1010:FF:000021">
    <property type="entry name" value="DIS3-like exonuclease 1 isoform X1"/>
    <property type="match status" value="1"/>
</dbReference>
<feature type="domain" description="PIN" evidence="16">
    <location>
        <begin position="52"/>
        <end position="164"/>
    </location>
</feature>
<dbReference type="Pfam" id="PF00773">
    <property type="entry name" value="RNB"/>
    <property type="match status" value="1"/>
</dbReference>
<dbReference type="GO" id="GO:0004519">
    <property type="term" value="F:endonuclease activity"/>
    <property type="evidence" value="ECO:0007669"/>
    <property type="project" value="TreeGrafter"/>
</dbReference>
<dbReference type="InterPro" id="IPR033770">
    <property type="entry name" value="RRP44_S1"/>
</dbReference>
<evidence type="ECO:0000256" key="5">
    <source>
        <dbReference type="ARBA" id="ARBA00022490"/>
    </source>
</evidence>
<dbReference type="Pfam" id="PF17216">
    <property type="entry name" value="Rrp44_CSD1"/>
    <property type="match status" value="1"/>
</dbReference>
<dbReference type="InterPro" id="IPR029060">
    <property type="entry name" value="PIN-like_dom_sf"/>
</dbReference>
<keyword evidence="9" id="KW-0271">Exosome</keyword>
<keyword evidence="7" id="KW-0540">Nuclease</keyword>
<feature type="compositionally biased region" description="Basic and acidic residues" evidence="15">
    <location>
        <begin position="338"/>
        <end position="351"/>
    </location>
</feature>
<dbReference type="AlphaFoldDB" id="A0AAV1IJG6"/>
<dbReference type="GO" id="GO:0071031">
    <property type="term" value="P:nuclear mRNA surveillance of mRNA 3'-end processing"/>
    <property type="evidence" value="ECO:0007669"/>
    <property type="project" value="TreeGrafter"/>
</dbReference>
<dbReference type="InterPro" id="IPR001900">
    <property type="entry name" value="RNase_II/R"/>
</dbReference>
<dbReference type="SMART" id="SM00955">
    <property type="entry name" value="RNB"/>
    <property type="match status" value="1"/>
</dbReference>
<name>A0AAV1IJG6_9CHLO</name>